<sequence length="217" mass="24279">MAPTRPKYRTLKFTHLGVEFCVTAVPAGVDVELHIADQYGRLLLPISLLISGAKQEPGSGNKRRRIDAGMAELQKAVKALDEPRFLKFLEIPRAASDFDWTPAELNAASKIDWSQPAAAIVHEGYCFSIAAFETEHRLVILLSDADGPFDGPMSVPREMIDRANWKGDDPLLFGVRAMVTQIRTWSESRTAAFVRDAPRLTEQMQRYGRPTARDRLN</sequence>
<proteinExistence type="predicted"/>
<protein>
    <submittedName>
        <fullName evidence="1">Uncharacterized protein</fullName>
    </submittedName>
</protein>
<organism evidence="1 2">
    <name type="scientific">Bradyrhizobium erythrophlei</name>
    <dbReference type="NCBI Taxonomy" id="1437360"/>
    <lineage>
        <taxon>Bacteria</taxon>
        <taxon>Pseudomonadati</taxon>
        <taxon>Pseudomonadota</taxon>
        <taxon>Alphaproteobacteria</taxon>
        <taxon>Hyphomicrobiales</taxon>
        <taxon>Nitrobacteraceae</taxon>
        <taxon>Bradyrhizobium</taxon>
    </lineage>
</organism>
<accession>A0A1M7U3V1</accession>
<dbReference type="EMBL" id="LT670849">
    <property type="protein sequence ID" value="SHN77648.1"/>
    <property type="molecule type" value="Genomic_DNA"/>
</dbReference>
<dbReference type="Proteomes" id="UP000184096">
    <property type="component" value="Chromosome I"/>
</dbReference>
<reference evidence="2" key="1">
    <citation type="submission" date="2016-11" db="EMBL/GenBank/DDBJ databases">
        <authorList>
            <person name="Varghese N."/>
            <person name="Submissions S."/>
        </authorList>
    </citation>
    <scope>NUCLEOTIDE SEQUENCE [LARGE SCALE GENOMIC DNA]</scope>
    <source>
        <strain evidence="2">GAS401</strain>
    </source>
</reference>
<keyword evidence="2" id="KW-1185">Reference proteome</keyword>
<dbReference type="RefSeq" id="WP_156898547.1">
    <property type="nucleotide sequence ID" value="NZ_LT670849.1"/>
</dbReference>
<evidence type="ECO:0000313" key="1">
    <source>
        <dbReference type="EMBL" id="SHN77648.1"/>
    </source>
</evidence>
<evidence type="ECO:0000313" key="2">
    <source>
        <dbReference type="Proteomes" id="UP000184096"/>
    </source>
</evidence>
<gene>
    <name evidence="1" type="ORF">SAMN05444170_3478</name>
</gene>
<dbReference type="OrthoDB" id="8245967at2"/>
<name>A0A1M7U3V1_9BRAD</name>
<dbReference type="AlphaFoldDB" id="A0A1M7U3V1"/>